<feature type="region of interest" description="Disordered" evidence="1">
    <location>
        <begin position="65"/>
        <end position="84"/>
    </location>
</feature>
<accession>A0A438DA78</accession>
<evidence type="ECO:0000256" key="1">
    <source>
        <dbReference type="SAM" id="MobiDB-lite"/>
    </source>
</evidence>
<evidence type="ECO:0000313" key="2">
    <source>
        <dbReference type="EMBL" id="RVW32328.1"/>
    </source>
</evidence>
<name>A0A438DA78_VITVI</name>
<protein>
    <submittedName>
        <fullName evidence="2">Uncharacterized protein</fullName>
    </submittedName>
</protein>
<comment type="caution">
    <text evidence="2">The sequence shown here is derived from an EMBL/GenBank/DDBJ whole genome shotgun (WGS) entry which is preliminary data.</text>
</comment>
<reference evidence="2 3" key="1">
    <citation type="journal article" date="2018" name="PLoS Genet.">
        <title>Population sequencing reveals clonal diversity and ancestral inbreeding in the grapevine cultivar Chardonnay.</title>
        <authorList>
            <person name="Roach M.J."/>
            <person name="Johnson D.L."/>
            <person name="Bohlmann J."/>
            <person name="van Vuuren H.J."/>
            <person name="Jones S.J."/>
            <person name="Pretorius I.S."/>
            <person name="Schmidt S.A."/>
            <person name="Borneman A.R."/>
        </authorList>
    </citation>
    <scope>NUCLEOTIDE SEQUENCE [LARGE SCALE GENOMIC DNA]</scope>
    <source>
        <strain evidence="3">cv. Chardonnay</strain>
        <tissue evidence="2">Leaf</tissue>
    </source>
</reference>
<dbReference type="Proteomes" id="UP000288805">
    <property type="component" value="Unassembled WGS sequence"/>
</dbReference>
<proteinExistence type="predicted"/>
<dbReference type="EMBL" id="QGNW01001722">
    <property type="protein sequence ID" value="RVW32328.1"/>
    <property type="molecule type" value="Genomic_DNA"/>
</dbReference>
<evidence type="ECO:0000313" key="3">
    <source>
        <dbReference type="Proteomes" id="UP000288805"/>
    </source>
</evidence>
<dbReference type="AlphaFoldDB" id="A0A438DA78"/>
<sequence length="84" mass="10178">MEEQVAMNLVKRLGLVSRALRSMKAWIWRRLALVLDCWRRERHFLSIGLQSDCCWFPLIDHGRLQPGQPLRGRRRRPYQRRLHS</sequence>
<feature type="compositionally biased region" description="Basic residues" evidence="1">
    <location>
        <begin position="71"/>
        <end position="84"/>
    </location>
</feature>
<gene>
    <name evidence="2" type="ORF">CK203_078959</name>
</gene>
<organism evidence="2 3">
    <name type="scientific">Vitis vinifera</name>
    <name type="common">Grape</name>
    <dbReference type="NCBI Taxonomy" id="29760"/>
    <lineage>
        <taxon>Eukaryota</taxon>
        <taxon>Viridiplantae</taxon>
        <taxon>Streptophyta</taxon>
        <taxon>Embryophyta</taxon>
        <taxon>Tracheophyta</taxon>
        <taxon>Spermatophyta</taxon>
        <taxon>Magnoliopsida</taxon>
        <taxon>eudicotyledons</taxon>
        <taxon>Gunneridae</taxon>
        <taxon>Pentapetalae</taxon>
        <taxon>rosids</taxon>
        <taxon>Vitales</taxon>
        <taxon>Vitaceae</taxon>
        <taxon>Viteae</taxon>
        <taxon>Vitis</taxon>
    </lineage>
</organism>